<feature type="short sequence motif" description="GXGXXG" evidence="2">
    <location>
        <begin position="26"/>
        <end position="31"/>
    </location>
</feature>
<feature type="transmembrane region" description="Helical" evidence="3">
    <location>
        <begin position="54"/>
        <end position="74"/>
    </location>
</feature>
<dbReference type="Proteomes" id="UP000238348">
    <property type="component" value="Chromosome"/>
</dbReference>
<protein>
    <recommendedName>
        <fullName evidence="4">PNPLA domain-containing protein</fullName>
    </recommendedName>
</protein>
<feature type="active site" description="Nucleophile" evidence="2">
    <location>
        <position position="61"/>
    </location>
</feature>
<dbReference type="AlphaFoldDB" id="A0A2L0EZG8"/>
<dbReference type="InterPro" id="IPR002641">
    <property type="entry name" value="PNPLA_dom"/>
</dbReference>
<dbReference type="CDD" id="cd07207">
    <property type="entry name" value="Pat_ExoU_VipD_like"/>
    <property type="match status" value="1"/>
</dbReference>
<dbReference type="PANTHER" id="PTHR46394:SF1">
    <property type="entry name" value="PNPLA DOMAIN-CONTAINING PROTEIN"/>
    <property type="match status" value="1"/>
</dbReference>
<sequence length="369" mass="39506">MDEHREERGQPAVASIPANLNLVLEGGGLRGIALVGSVAALTEALARKYKDTRIAYLAGTSAGAIVAALLGAGYTPSEILDILGSPEFARLADPVELTGVPVVGRYMGMAWGAVTQLGMLKGDALLALMREKLDAKRVRTFGDLIMPGCERERDPTHRYKVHLVASDITRGRMLVLPGDINAEQYGVEPDELDVALAVRMSTSFPFVFRPVQLVGRNKVTSYIVDGGLLSNFPVRLFDTGAPAPEQALTIGIRILRARYHSIGRPFIAARAVWALASTAQEAHDIGDTSKLVDRLKWARVIELNAEAAPIFKVGGNPLGVTPVEKELLYNAGYDVTKRVLDAGFLERGTAAHAASVSGSQEARRSTGDG</sequence>
<dbReference type="RefSeq" id="WP_104983169.1">
    <property type="nucleotide sequence ID" value="NZ_CP012673.1"/>
</dbReference>
<gene>
    <name evidence="5" type="ORF">SOCE26_061420</name>
</gene>
<dbReference type="OrthoDB" id="5290098at2"/>
<keyword evidence="3" id="KW-1133">Transmembrane helix</keyword>
<feature type="active site" description="Proton acceptor" evidence="2">
    <location>
        <position position="225"/>
    </location>
</feature>
<evidence type="ECO:0000313" key="5">
    <source>
        <dbReference type="EMBL" id="AUX44675.1"/>
    </source>
</evidence>
<evidence type="ECO:0000256" key="3">
    <source>
        <dbReference type="SAM" id="Phobius"/>
    </source>
</evidence>
<evidence type="ECO:0000259" key="4">
    <source>
        <dbReference type="PROSITE" id="PS51635"/>
    </source>
</evidence>
<keyword evidence="2" id="KW-0442">Lipid degradation</keyword>
<dbReference type="GO" id="GO:0016787">
    <property type="term" value="F:hydrolase activity"/>
    <property type="evidence" value="ECO:0007669"/>
    <property type="project" value="UniProtKB-UniRule"/>
</dbReference>
<feature type="short sequence motif" description="DGA/G" evidence="2">
    <location>
        <begin position="225"/>
        <end position="227"/>
    </location>
</feature>
<dbReference type="SUPFAM" id="SSF52151">
    <property type="entry name" value="FabD/lysophospholipase-like"/>
    <property type="match status" value="1"/>
</dbReference>
<dbReference type="GO" id="GO:0016042">
    <property type="term" value="P:lipid catabolic process"/>
    <property type="evidence" value="ECO:0007669"/>
    <property type="project" value="UniProtKB-UniRule"/>
</dbReference>
<evidence type="ECO:0000313" key="6">
    <source>
        <dbReference type="Proteomes" id="UP000238348"/>
    </source>
</evidence>
<dbReference type="PROSITE" id="PS51635">
    <property type="entry name" value="PNPLA"/>
    <property type="match status" value="1"/>
</dbReference>
<dbReference type="Pfam" id="PF01734">
    <property type="entry name" value="Patatin"/>
    <property type="match status" value="1"/>
</dbReference>
<keyword evidence="3" id="KW-0472">Membrane</keyword>
<accession>A0A2L0EZG8</accession>
<organism evidence="5 6">
    <name type="scientific">Sorangium cellulosum</name>
    <name type="common">Polyangium cellulosum</name>
    <dbReference type="NCBI Taxonomy" id="56"/>
    <lineage>
        <taxon>Bacteria</taxon>
        <taxon>Pseudomonadati</taxon>
        <taxon>Myxococcota</taxon>
        <taxon>Polyangia</taxon>
        <taxon>Polyangiales</taxon>
        <taxon>Polyangiaceae</taxon>
        <taxon>Sorangium</taxon>
    </lineage>
</organism>
<keyword evidence="2" id="KW-0378">Hydrolase</keyword>
<reference evidence="5 6" key="1">
    <citation type="submission" date="2015-09" db="EMBL/GenBank/DDBJ databases">
        <title>Sorangium comparison.</title>
        <authorList>
            <person name="Zaburannyi N."/>
            <person name="Bunk B."/>
            <person name="Overmann J."/>
            <person name="Mueller R."/>
        </authorList>
    </citation>
    <scope>NUCLEOTIDE SEQUENCE [LARGE SCALE GENOMIC DNA]</scope>
    <source>
        <strain evidence="5 6">So ce26</strain>
    </source>
</reference>
<dbReference type="InterPro" id="IPR016035">
    <property type="entry name" value="Acyl_Trfase/lysoPLipase"/>
</dbReference>
<dbReference type="PANTHER" id="PTHR46394">
    <property type="entry name" value="ANNEXIN"/>
    <property type="match status" value="1"/>
</dbReference>
<evidence type="ECO:0000256" key="2">
    <source>
        <dbReference type="PROSITE-ProRule" id="PRU01161"/>
    </source>
</evidence>
<keyword evidence="3" id="KW-0812">Transmembrane</keyword>
<feature type="short sequence motif" description="GXSXG" evidence="2">
    <location>
        <begin position="59"/>
        <end position="63"/>
    </location>
</feature>
<dbReference type="InterPro" id="IPR052580">
    <property type="entry name" value="Lipid_Hydrolase"/>
</dbReference>
<feature type="domain" description="PNPLA" evidence="4">
    <location>
        <begin position="22"/>
        <end position="238"/>
    </location>
</feature>
<evidence type="ECO:0000256" key="1">
    <source>
        <dbReference type="ARBA" id="ARBA00023098"/>
    </source>
</evidence>
<proteinExistence type="predicted"/>
<dbReference type="Gene3D" id="3.40.1090.10">
    <property type="entry name" value="Cytosolic phospholipase A2 catalytic domain"/>
    <property type="match status" value="2"/>
</dbReference>
<name>A0A2L0EZG8_SORCE</name>
<keyword evidence="1 2" id="KW-0443">Lipid metabolism</keyword>
<dbReference type="EMBL" id="CP012673">
    <property type="protein sequence ID" value="AUX44675.1"/>
    <property type="molecule type" value="Genomic_DNA"/>
</dbReference>